<evidence type="ECO:0000313" key="3">
    <source>
        <dbReference type="Proteomes" id="UP000035214"/>
    </source>
</evidence>
<gene>
    <name evidence="1" type="ORF">B4077_5664</name>
    <name evidence="2" type="ORF">B4088_4495</name>
</gene>
<reference evidence="1 3" key="1">
    <citation type="submission" date="2015-04" db="EMBL/GenBank/DDBJ databases">
        <title>Draft Genome Sequences of Eight Spore-Forming Food Isolates of Bacillus cereus Genome sequencing.</title>
        <authorList>
            <person name="Krawcyk A.O."/>
            <person name="de Jong A."/>
            <person name="Eijlander R.T."/>
            <person name="Berendsen E.M."/>
            <person name="Holsappel S."/>
            <person name="Wells-Bennik M."/>
            <person name="Kuipers O.P."/>
        </authorList>
    </citation>
    <scope>NUCLEOTIDE SEQUENCE [LARGE SCALE GENOMIC DNA]</scope>
    <source>
        <strain evidence="1 3">B4077</strain>
    </source>
</reference>
<evidence type="ECO:0000313" key="2">
    <source>
        <dbReference type="EMBL" id="KZD58213.1"/>
    </source>
</evidence>
<dbReference type="PATRIC" id="fig|1396.428.peg.5020"/>
<dbReference type="EMBL" id="LJKE01000084">
    <property type="protein sequence ID" value="KZD58213.1"/>
    <property type="molecule type" value="Genomic_DNA"/>
</dbReference>
<proteinExistence type="predicted"/>
<dbReference type="Proteomes" id="UP000076482">
    <property type="component" value="Unassembled WGS sequence"/>
</dbReference>
<evidence type="ECO:0000313" key="1">
    <source>
        <dbReference type="EMBL" id="KLA28462.1"/>
    </source>
</evidence>
<organism evidence="1 3">
    <name type="scientific">Bacillus cereus</name>
    <dbReference type="NCBI Taxonomy" id="1396"/>
    <lineage>
        <taxon>Bacteria</taxon>
        <taxon>Bacillati</taxon>
        <taxon>Bacillota</taxon>
        <taxon>Bacilli</taxon>
        <taxon>Bacillales</taxon>
        <taxon>Bacillaceae</taxon>
        <taxon>Bacillus</taxon>
        <taxon>Bacillus cereus group</taxon>
    </lineage>
</organism>
<name>A0A0G8EY80_BACCE</name>
<accession>A0A0G8EY80</accession>
<reference evidence="2 4" key="2">
    <citation type="submission" date="2015-09" db="EMBL/GenBank/DDBJ databases">
        <title>Bacillus cereus food isolates.</title>
        <authorList>
            <person name="Boekhorst J."/>
        </authorList>
    </citation>
    <scope>NUCLEOTIDE SEQUENCE [LARGE SCALE GENOMIC DNA]</scope>
    <source>
        <strain evidence="2 4">B4088</strain>
    </source>
</reference>
<dbReference type="EMBL" id="LCYI01000029">
    <property type="protein sequence ID" value="KLA28462.1"/>
    <property type="molecule type" value="Genomic_DNA"/>
</dbReference>
<protein>
    <submittedName>
        <fullName evidence="1">Uncharacterized protein</fullName>
    </submittedName>
</protein>
<evidence type="ECO:0000313" key="4">
    <source>
        <dbReference type="Proteomes" id="UP000076482"/>
    </source>
</evidence>
<dbReference type="Proteomes" id="UP000035214">
    <property type="component" value="Unassembled WGS sequence"/>
</dbReference>
<sequence length="44" mass="5024">MRNKKTLYAYLHIFDGDMYAIILNEGSLSAWKAPTLHESSVPKL</sequence>
<dbReference type="AlphaFoldDB" id="A0A0G8EY80"/>
<comment type="caution">
    <text evidence="1">The sequence shown here is derived from an EMBL/GenBank/DDBJ whole genome shotgun (WGS) entry which is preliminary data.</text>
</comment>